<reference evidence="1 2" key="1">
    <citation type="journal article" date="2009" name="Genome Res.">
        <title>Comparative genomic analyses of the human fungal pathogens Coccidioides and their relatives.</title>
        <authorList>
            <person name="Sharpton T.J."/>
            <person name="Stajich J.E."/>
            <person name="Rounsley S.D."/>
            <person name="Gardner M.J."/>
            <person name="Wortman J.R."/>
            <person name="Jordar V.S."/>
            <person name="Maiti R."/>
            <person name="Kodira C.D."/>
            <person name="Neafsey D.E."/>
            <person name="Zeng Q."/>
            <person name="Hung C.-Y."/>
            <person name="McMahan C."/>
            <person name="Muszewska A."/>
            <person name="Grynberg M."/>
            <person name="Mandel M.A."/>
            <person name="Kellner E.M."/>
            <person name="Barker B.M."/>
            <person name="Galgiani J.N."/>
            <person name="Orbach M.J."/>
            <person name="Kirkland T.N."/>
            <person name="Cole G.T."/>
            <person name="Henn M.R."/>
            <person name="Birren B.W."/>
            <person name="Taylor J.W."/>
        </authorList>
    </citation>
    <scope>NUCLEOTIDE SEQUENCE [LARGE SCALE GENOMIC DNA]</scope>
    <source>
        <strain evidence="2">C735</strain>
    </source>
</reference>
<organism evidence="1 2">
    <name type="scientific">Coccidioides posadasii (strain C735)</name>
    <name type="common">Valley fever fungus</name>
    <dbReference type="NCBI Taxonomy" id="222929"/>
    <lineage>
        <taxon>Eukaryota</taxon>
        <taxon>Fungi</taxon>
        <taxon>Dikarya</taxon>
        <taxon>Ascomycota</taxon>
        <taxon>Pezizomycotina</taxon>
        <taxon>Eurotiomycetes</taxon>
        <taxon>Eurotiomycetidae</taxon>
        <taxon>Onygenales</taxon>
        <taxon>Onygenaceae</taxon>
        <taxon>Coccidioides</taxon>
    </lineage>
</organism>
<accession>C5P759</accession>
<evidence type="ECO:0000313" key="1">
    <source>
        <dbReference type="EMBL" id="EER27259.1"/>
    </source>
</evidence>
<name>C5P759_COCP7</name>
<dbReference type="EMBL" id="ACFW01000025">
    <property type="protein sequence ID" value="EER27259.1"/>
    <property type="molecule type" value="Genomic_DNA"/>
</dbReference>
<evidence type="ECO:0000313" key="2">
    <source>
        <dbReference type="Proteomes" id="UP000009084"/>
    </source>
</evidence>
<gene>
    <name evidence="1" type="ORF">CPC735_025950</name>
</gene>
<dbReference type="Proteomes" id="UP000009084">
    <property type="component" value="Unassembled WGS sequence"/>
</dbReference>
<protein>
    <submittedName>
        <fullName evidence="1">Uncharacterized protein</fullName>
    </submittedName>
</protein>
<dbReference type="AlphaFoldDB" id="C5P759"/>
<proteinExistence type="predicted"/>
<dbReference type="VEuPathDB" id="FungiDB:CPC735_025950"/>
<sequence>MLKKDIWIFSNSILCIKPLDSQVAHQCRLMPGYLLLSLANGMVVKGELHVTESLLTTKFIGNTAVGYTPCIISGDRTSLLFGGLDYTSIEGPPAKKFSICRAS</sequence>
<comment type="caution">
    <text evidence="1">The sequence shown here is derived from an EMBL/GenBank/DDBJ whole genome shotgun (WGS) entry which is preliminary data.</text>
</comment>
<dbReference type="HOGENOM" id="CLU_2263490_0_0_1"/>